<sequence>MRSSNQALSDIENPYESLATSIPKELDSLPFLSLLVKDDRLLAETIGFSSDEFVKIILVDSAFIVEDVWPDLCLLENQLPFFILEELYNLDKITLSSGHIRKFSIIELSHIFFTELMHLEGIEKLEKIKLDNVAYFFNFLSNLYVPLNPRSGRECESLTAPRMTELHRVEVKFKVGSTKNLFDINFNNGILEIPKLTISNEIKLTIRNPLAFEQCHCMDNYLNDYVVVMDHLVNIPYDVDLLVKYGIVENRPGDSDEGASLISNLANGIIMDSKNFYFFGSFWA</sequence>
<dbReference type="Pfam" id="PF03140">
    <property type="entry name" value="DUF247"/>
    <property type="match status" value="1"/>
</dbReference>
<dbReference type="AlphaFoldDB" id="A0A978V9V2"/>
<proteinExistence type="predicted"/>
<gene>
    <name evidence="1" type="ORF">FEM48_Zijuj06G0146100</name>
</gene>
<reference evidence="1" key="1">
    <citation type="journal article" date="2021" name="Front. Plant Sci.">
        <title>Chromosome-Scale Genome Assembly for Chinese Sour Jujube and Insights Into Its Genome Evolution and Domestication Signature.</title>
        <authorList>
            <person name="Shen L.-Y."/>
            <person name="Luo H."/>
            <person name="Wang X.-L."/>
            <person name="Wang X.-M."/>
            <person name="Qiu X.-J."/>
            <person name="Liu H."/>
            <person name="Zhou S.-S."/>
            <person name="Jia K.-H."/>
            <person name="Nie S."/>
            <person name="Bao Y.-T."/>
            <person name="Zhang R.-G."/>
            <person name="Yun Q.-Z."/>
            <person name="Chai Y.-H."/>
            <person name="Lu J.-Y."/>
            <person name="Li Y."/>
            <person name="Zhao S.-W."/>
            <person name="Mao J.-F."/>
            <person name="Jia S.-G."/>
            <person name="Mao Y.-M."/>
        </authorList>
    </citation>
    <scope>NUCLEOTIDE SEQUENCE</scope>
    <source>
        <strain evidence="1">AT0</strain>
        <tissue evidence="1">Leaf</tissue>
    </source>
</reference>
<comment type="caution">
    <text evidence="1">The sequence shown here is derived from an EMBL/GenBank/DDBJ whole genome shotgun (WGS) entry which is preliminary data.</text>
</comment>
<dbReference type="PANTHER" id="PTHR31170">
    <property type="entry name" value="BNAC04G53230D PROTEIN"/>
    <property type="match status" value="1"/>
</dbReference>
<dbReference type="InterPro" id="IPR004158">
    <property type="entry name" value="DUF247_pln"/>
</dbReference>
<dbReference type="Proteomes" id="UP000813462">
    <property type="component" value="Unassembled WGS sequence"/>
</dbReference>
<name>A0A978V9V2_ZIZJJ</name>
<evidence type="ECO:0000313" key="2">
    <source>
        <dbReference type="Proteomes" id="UP000813462"/>
    </source>
</evidence>
<dbReference type="EMBL" id="JAEACU010000006">
    <property type="protein sequence ID" value="KAH7524687.1"/>
    <property type="molecule type" value="Genomic_DNA"/>
</dbReference>
<organism evidence="1 2">
    <name type="scientific">Ziziphus jujuba var. spinosa</name>
    <dbReference type="NCBI Taxonomy" id="714518"/>
    <lineage>
        <taxon>Eukaryota</taxon>
        <taxon>Viridiplantae</taxon>
        <taxon>Streptophyta</taxon>
        <taxon>Embryophyta</taxon>
        <taxon>Tracheophyta</taxon>
        <taxon>Spermatophyta</taxon>
        <taxon>Magnoliopsida</taxon>
        <taxon>eudicotyledons</taxon>
        <taxon>Gunneridae</taxon>
        <taxon>Pentapetalae</taxon>
        <taxon>rosids</taxon>
        <taxon>fabids</taxon>
        <taxon>Rosales</taxon>
        <taxon>Rhamnaceae</taxon>
        <taxon>Paliureae</taxon>
        <taxon>Ziziphus</taxon>
    </lineage>
</organism>
<evidence type="ECO:0000313" key="1">
    <source>
        <dbReference type="EMBL" id="KAH7524687.1"/>
    </source>
</evidence>
<protein>
    <submittedName>
        <fullName evidence="1">Uncharacterized protein</fullName>
    </submittedName>
</protein>
<dbReference type="PANTHER" id="PTHR31170:SF17">
    <property type="match status" value="1"/>
</dbReference>
<accession>A0A978V9V2</accession>